<keyword evidence="1" id="KW-0805">Transcription regulation</keyword>
<dbReference type="PANTHER" id="PTHR31499">
    <property type="entry name" value="MYB FAMILY TRANSCRIPTION FACTOR PHL11"/>
    <property type="match status" value="1"/>
</dbReference>
<reference evidence="7 8" key="1">
    <citation type="journal article" date="2018" name="Nat. Genet.">
        <title>Extensive intraspecific gene order and gene structural variations between Mo17 and other maize genomes.</title>
        <authorList>
            <person name="Sun S."/>
            <person name="Zhou Y."/>
            <person name="Chen J."/>
            <person name="Shi J."/>
            <person name="Zhao H."/>
            <person name="Zhao H."/>
            <person name="Song W."/>
            <person name="Zhang M."/>
            <person name="Cui Y."/>
            <person name="Dong X."/>
            <person name="Liu H."/>
            <person name="Ma X."/>
            <person name="Jiao Y."/>
            <person name="Wang B."/>
            <person name="Wei X."/>
            <person name="Stein J.C."/>
            <person name="Glaubitz J.C."/>
            <person name="Lu F."/>
            <person name="Yu G."/>
            <person name="Liang C."/>
            <person name="Fengler K."/>
            <person name="Li B."/>
            <person name="Rafalski A."/>
            <person name="Schnable P.S."/>
            <person name="Ware D.H."/>
            <person name="Buckler E.S."/>
            <person name="Lai J."/>
        </authorList>
    </citation>
    <scope>NUCLEOTIDE SEQUENCE [LARGE SCALE GENOMIC DNA]</scope>
    <source>
        <strain evidence="8">cv. Missouri 17</strain>
        <tissue evidence="7">Seedling</tissue>
    </source>
</reference>
<dbReference type="PANTHER" id="PTHR31499:SF80">
    <property type="entry name" value="HTH MYB-TYPE DOMAIN-CONTAINING PROTEIN"/>
    <property type="match status" value="1"/>
</dbReference>
<evidence type="ECO:0000313" key="8">
    <source>
        <dbReference type="Proteomes" id="UP000251960"/>
    </source>
</evidence>
<protein>
    <recommendedName>
        <fullName evidence="6">HTH myb-type domain-containing protein</fullName>
    </recommendedName>
</protein>
<organism evidence="7 8">
    <name type="scientific">Zea mays</name>
    <name type="common">Maize</name>
    <dbReference type="NCBI Taxonomy" id="4577"/>
    <lineage>
        <taxon>Eukaryota</taxon>
        <taxon>Viridiplantae</taxon>
        <taxon>Streptophyta</taxon>
        <taxon>Embryophyta</taxon>
        <taxon>Tracheophyta</taxon>
        <taxon>Spermatophyta</taxon>
        <taxon>Magnoliopsida</taxon>
        <taxon>Liliopsida</taxon>
        <taxon>Poales</taxon>
        <taxon>Poaceae</taxon>
        <taxon>PACMAD clade</taxon>
        <taxon>Panicoideae</taxon>
        <taxon>Andropogonodae</taxon>
        <taxon>Andropogoneae</taxon>
        <taxon>Tripsacinae</taxon>
        <taxon>Zea</taxon>
    </lineage>
</organism>
<dbReference type="NCBIfam" id="TIGR01557">
    <property type="entry name" value="myb_SHAQKYF"/>
    <property type="match status" value="1"/>
</dbReference>
<evidence type="ECO:0000259" key="6">
    <source>
        <dbReference type="PROSITE" id="PS51294"/>
    </source>
</evidence>
<dbReference type="SUPFAM" id="SSF46689">
    <property type="entry name" value="Homeodomain-like"/>
    <property type="match status" value="1"/>
</dbReference>
<evidence type="ECO:0000313" key="7">
    <source>
        <dbReference type="EMBL" id="PWZ37269.1"/>
    </source>
</evidence>
<evidence type="ECO:0000256" key="1">
    <source>
        <dbReference type="ARBA" id="ARBA00023015"/>
    </source>
</evidence>
<name>A0A3L6FQS4_MAIZE</name>
<proteinExistence type="predicted"/>
<dbReference type="InterPro" id="IPR017930">
    <property type="entry name" value="Myb_dom"/>
</dbReference>
<sequence length="407" mass="44650">MDAKKIKLHDYHLYGSQQLFPAAGGLSFHPAPGLMSSLPHAGWLHEDHRTTTPRSVLATHGSLQGSRCVGSDAAAFFAAEELMMGMPRFDDCPLGGTEMTAFAKRPTTEDEQLYYRRPGPVDPLPLRDSAAPVRTYYVRPQQRDGATEAPPSLELPFQRGRRQQQQLFGNASTGRLLGGEPKAHSFTAHVATSTLLPAMEAPAGMQQSPTENPLSRSCSTIGAPATHVGSGNVAAAAAPGHGAPSKTRIRWTQDLHERFVDSVNQLGGADKATPKGILKLMNSDGLTIYHIKSHLQGNRRNEPSETTCRISTPARTGMKITEALRVQLDVQRRLHEQLEIQRNLQLRIEVQGKKLQKMFEEQMKASRTVMEPRQEDEDDDDDAFNDVHVQLLAAAARSDAGFQLNIS</sequence>
<dbReference type="AlphaFoldDB" id="A0A3L6FQS4"/>
<dbReference type="InterPro" id="IPR025756">
    <property type="entry name" value="Myb_CC_LHEQLE"/>
</dbReference>
<dbReference type="InterPro" id="IPR009057">
    <property type="entry name" value="Homeodomain-like_sf"/>
</dbReference>
<feature type="domain" description="HTH myb-type" evidence="6">
    <location>
        <begin position="243"/>
        <end position="303"/>
    </location>
</feature>
<dbReference type="Gene3D" id="1.10.10.60">
    <property type="entry name" value="Homeodomain-like"/>
    <property type="match status" value="1"/>
</dbReference>
<dbReference type="InterPro" id="IPR006447">
    <property type="entry name" value="Myb_dom_plants"/>
</dbReference>
<dbReference type="GO" id="GO:0003700">
    <property type="term" value="F:DNA-binding transcription factor activity"/>
    <property type="evidence" value="ECO:0007669"/>
    <property type="project" value="InterPro"/>
</dbReference>
<gene>
    <name evidence="7" type="ORF">Zm00014a_043809</name>
</gene>
<dbReference type="Proteomes" id="UP000251960">
    <property type="component" value="Chromosome 2"/>
</dbReference>
<dbReference type="Pfam" id="PF00249">
    <property type="entry name" value="Myb_DNA-binding"/>
    <property type="match status" value="1"/>
</dbReference>
<dbReference type="Pfam" id="PF14379">
    <property type="entry name" value="Myb_CC_LHEQLE"/>
    <property type="match status" value="1"/>
</dbReference>
<keyword evidence="2" id="KW-0238">DNA-binding</keyword>
<feature type="region of interest" description="Disordered" evidence="5">
    <location>
        <begin position="203"/>
        <end position="223"/>
    </location>
</feature>
<keyword evidence="3" id="KW-0804">Transcription</keyword>
<dbReference type="InterPro" id="IPR046955">
    <property type="entry name" value="PHR1-like"/>
</dbReference>
<evidence type="ECO:0000256" key="4">
    <source>
        <dbReference type="ARBA" id="ARBA00023242"/>
    </source>
</evidence>
<dbReference type="EMBL" id="NCVQ01000003">
    <property type="protein sequence ID" value="PWZ37269.1"/>
    <property type="molecule type" value="Genomic_DNA"/>
</dbReference>
<evidence type="ECO:0000256" key="5">
    <source>
        <dbReference type="SAM" id="MobiDB-lite"/>
    </source>
</evidence>
<accession>A0A3L6FQS4</accession>
<feature type="compositionally biased region" description="Polar residues" evidence="5">
    <location>
        <begin position="205"/>
        <end position="220"/>
    </location>
</feature>
<comment type="caution">
    <text evidence="7">The sequence shown here is derived from an EMBL/GenBank/DDBJ whole genome shotgun (WGS) entry which is preliminary data.</text>
</comment>
<keyword evidence="4" id="KW-0539">Nucleus</keyword>
<evidence type="ECO:0000256" key="3">
    <source>
        <dbReference type="ARBA" id="ARBA00023163"/>
    </source>
</evidence>
<dbReference type="PROSITE" id="PS51294">
    <property type="entry name" value="HTH_MYB"/>
    <property type="match status" value="1"/>
</dbReference>
<dbReference type="InterPro" id="IPR001005">
    <property type="entry name" value="SANT/Myb"/>
</dbReference>
<dbReference type="GO" id="GO:0003677">
    <property type="term" value="F:DNA binding"/>
    <property type="evidence" value="ECO:0007669"/>
    <property type="project" value="UniProtKB-KW"/>
</dbReference>
<evidence type="ECO:0000256" key="2">
    <source>
        <dbReference type="ARBA" id="ARBA00023125"/>
    </source>
</evidence>